<evidence type="ECO:0000313" key="4">
    <source>
        <dbReference type="EMBL" id="NIY49328.1"/>
    </source>
</evidence>
<dbReference type="NCBIfam" id="TIGR01484">
    <property type="entry name" value="HAD-SF-IIB"/>
    <property type="match status" value="1"/>
</dbReference>
<keyword evidence="2 4" id="KW-0378">Hydrolase</keyword>
<dbReference type="PANTHER" id="PTHR10000:SF8">
    <property type="entry name" value="HAD SUPERFAMILY HYDROLASE-LIKE, TYPE 3"/>
    <property type="match status" value="1"/>
</dbReference>
<reference evidence="4 5" key="1">
    <citation type="journal article" date="2020" name="Microorganisms">
        <title>Polyphasic Characterisation of Cedecea colo sp. nov., a New Enteric Bacterium Isolated from the Koala Hindgut.</title>
        <authorList>
            <person name="Boath J.M."/>
            <person name="Dakhal S."/>
            <person name="Van T.T.H."/>
            <person name="Moore R.J."/>
            <person name="Dekiwadia C."/>
            <person name="Macreadie I.G."/>
        </authorList>
    </citation>
    <scope>NUCLEOTIDE SEQUENCE [LARGE SCALE GENOMIC DNA]</scope>
    <source>
        <strain evidence="4 5">ZA</strain>
    </source>
</reference>
<dbReference type="Gene3D" id="3.30.980.20">
    <property type="entry name" value="Putative mannosyl-3-phosphoglycerate phosphatase, domain 2"/>
    <property type="match status" value="1"/>
</dbReference>
<dbReference type="InterPro" id="IPR023214">
    <property type="entry name" value="HAD_sf"/>
</dbReference>
<comment type="caution">
    <text evidence="4">The sequence shown here is derived from an EMBL/GenBank/DDBJ whole genome shotgun (WGS) entry which is preliminary data.</text>
</comment>
<dbReference type="Gene3D" id="3.40.50.1000">
    <property type="entry name" value="HAD superfamily/HAD-like"/>
    <property type="match status" value="1"/>
</dbReference>
<dbReference type="RefSeq" id="WP_167614038.1">
    <property type="nucleotide sequence ID" value="NZ_SOYS01000009.1"/>
</dbReference>
<keyword evidence="1" id="KW-0479">Metal-binding</keyword>
<dbReference type="SFLD" id="SFLDG01140">
    <property type="entry name" value="C2.B:_Phosphomannomutase_and_P"/>
    <property type="match status" value="1"/>
</dbReference>
<dbReference type="SUPFAM" id="SSF56784">
    <property type="entry name" value="HAD-like"/>
    <property type="match status" value="1"/>
</dbReference>
<gene>
    <name evidence="4" type="ORF">E2L00_17910</name>
</gene>
<dbReference type="EC" id="3.1.3.70" evidence="4"/>
<protein>
    <submittedName>
        <fullName evidence="4">Mannosyl-3-phosphoglycerate phosphatase-related protein</fullName>
        <ecNumber evidence="4">3.1.3.70</ecNumber>
    </submittedName>
</protein>
<keyword evidence="3" id="KW-0460">Magnesium</keyword>
<dbReference type="GO" id="GO:0050531">
    <property type="term" value="F:mannosyl-3-phosphoglycerate phosphatase activity"/>
    <property type="evidence" value="ECO:0007669"/>
    <property type="project" value="UniProtKB-EC"/>
</dbReference>
<dbReference type="Proteomes" id="UP000697927">
    <property type="component" value="Unassembled WGS sequence"/>
</dbReference>
<dbReference type="EMBL" id="SOYS01000009">
    <property type="protein sequence ID" value="NIY49328.1"/>
    <property type="molecule type" value="Genomic_DNA"/>
</dbReference>
<organism evidence="4 5">
    <name type="scientific">Cedecea colo</name>
    <dbReference type="NCBI Taxonomy" id="2552946"/>
    <lineage>
        <taxon>Bacteria</taxon>
        <taxon>Pseudomonadati</taxon>
        <taxon>Pseudomonadota</taxon>
        <taxon>Gammaproteobacteria</taxon>
        <taxon>Enterobacterales</taxon>
        <taxon>Enterobacteriaceae</taxon>
        <taxon>Cedecea</taxon>
    </lineage>
</organism>
<dbReference type="Pfam" id="PF08282">
    <property type="entry name" value="Hydrolase_3"/>
    <property type="match status" value="1"/>
</dbReference>
<evidence type="ECO:0000256" key="2">
    <source>
        <dbReference type="ARBA" id="ARBA00022801"/>
    </source>
</evidence>
<dbReference type="InterPro" id="IPR006379">
    <property type="entry name" value="HAD-SF_hydro_IIB"/>
</dbReference>
<dbReference type="SFLD" id="SFLDS00003">
    <property type="entry name" value="Haloacid_Dehalogenase"/>
    <property type="match status" value="1"/>
</dbReference>
<accession>A0ABX0VRF6</accession>
<dbReference type="InterPro" id="IPR036412">
    <property type="entry name" value="HAD-like_sf"/>
</dbReference>
<evidence type="ECO:0000313" key="5">
    <source>
        <dbReference type="Proteomes" id="UP000697927"/>
    </source>
</evidence>
<dbReference type="NCBIfam" id="TIGR01486">
    <property type="entry name" value="HAD-SF-IIB-MPGP"/>
    <property type="match status" value="1"/>
</dbReference>
<dbReference type="PANTHER" id="PTHR10000">
    <property type="entry name" value="PHOSPHOSERINE PHOSPHATASE"/>
    <property type="match status" value="1"/>
</dbReference>
<evidence type="ECO:0000256" key="3">
    <source>
        <dbReference type="ARBA" id="ARBA00022842"/>
    </source>
</evidence>
<sequence length="271" mass="30806">MPHLHDSLLIVSDLDGTLLDYHTYRWEAASGWLGIFRQKDIPLVLCSNKSAAEIIEWQKELGIIGQSFIAEDGAVIQLDARWAGSESFPRRIAGFRHEELMDLLNNLRSQYGFKFTCFADVDVNTLVEWTGLTHKQAALARLREASEAFIWRDSQEMFSAFAERIAELGLMLVQGGRFWHVMGVQGDKGQALRWLYQQYQQNEGKTYTTIGLGDGPNDAMLLDNVDYAVVVKGYSREPVILRNDNPARVYHSLHYGPQGWKEGLDYFIPSS</sequence>
<name>A0ABX0VRF6_9ENTR</name>
<dbReference type="NCBIfam" id="NF002976">
    <property type="entry name" value="PRK03669.1"/>
    <property type="match status" value="1"/>
</dbReference>
<evidence type="ECO:0000256" key="1">
    <source>
        <dbReference type="ARBA" id="ARBA00022723"/>
    </source>
</evidence>
<keyword evidence="5" id="KW-1185">Reference proteome</keyword>
<dbReference type="SFLD" id="SFLDG01142">
    <property type="entry name" value="C2.B.2:_Mannosyl-3-phosphoglyc"/>
    <property type="match status" value="1"/>
</dbReference>
<proteinExistence type="predicted"/>
<dbReference type="InterPro" id="IPR006381">
    <property type="entry name" value="HAD-SF-IIB-MPGP"/>
</dbReference>